<dbReference type="EC" id="5.6.2.3" evidence="3"/>
<feature type="binding site" evidence="3">
    <location>
        <begin position="146"/>
        <end position="153"/>
    </location>
    <ligand>
        <name>ATP</name>
        <dbReference type="ChEBI" id="CHEBI:30616"/>
    </ligand>
</feature>
<keyword evidence="6" id="KW-1185">Reference proteome</keyword>
<dbReference type="NCBIfam" id="TIGR01447">
    <property type="entry name" value="recD"/>
    <property type="match status" value="1"/>
</dbReference>
<comment type="caution">
    <text evidence="5">The sequence shown here is derived from an EMBL/GenBank/DDBJ whole genome shotgun (WGS) entry which is preliminary data.</text>
</comment>
<keyword evidence="3" id="KW-0347">Helicase</keyword>
<dbReference type="HAMAP" id="MF_01487">
    <property type="entry name" value="RecD"/>
    <property type="match status" value="1"/>
</dbReference>
<dbReference type="PANTHER" id="PTHR43788">
    <property type="entry name" value="DNA2/NAM7 HELICASE FAMILY MEMBER"/>
    <property type="match status" value="1"/>
</dbReference>
<dbReference type="CDD" id="cd18809">
    <property type="entry name" value="SF1_C_RecD"/>
    <property type="match status" value="1"/>
</dbReference>
<dbReference type="Pfam" id="PF13538">
    <property type="entry name" value="UvrD_C_2"/>
    <property type="match status" value="1"/>
</dbReference>
<keyword evidence="3 5" id="KW-0378">Hydrolase</keyword>
<dbReference type="Gene3D" id="3.40.50.300">
    <property type="entry name" value="P-loop containing nucleotide triphosphate hydrolases"/>
    <property type="match status" value="3"/>
</dbReference>
<sequence length="570" mass="60356">MAVTEARLPEQLAGLFARLAPEAAPTVAPYLARLVSANQAGHVCLALPPAEARRLARARPLVGQPGEAAPLILDGARRLYFARHWRDEATLADRLAALAADTVPLASEAARRVLDALFPPRADGKPDRQKLAAALALRKRFTVISGGPGTGKTTTVVRLMAAVASLAPRPLAIAMAAPTGKAAARLTESVRLARAALPVPEEIRAQLPSSAQTLHRLIGLVPGQAAPRHHAGHPLPLDLLVVDEASMVDLSLMSRTLAALPPSARLVLLGDRDQLASVDAGAVLADLCSEQIYGADTLAWLQEAAGHAPFSANLDPLPALADCVALLTESHRFGADSGIGALARAVNGGNSRAALSCLDDLFTPDIGWGPEREALAAELLARREAYFAALEQGPAVAFAAFGRFMLLAAERRDVAALNEAVEARLARAGRKRHDADWYAGRPVMIRENDYAVGLFNGDIGLALPSPDGLRVWFPTADGGYRALAPGRLPPLDTVYAMTVHKSQGSEFDEVWMLLPGGDSQVLDRALLYTAITRAKREFRLCGEPATLSEAVGRVLPRHSGLAERLWATAG</sequence>
<evidence type="ECO:0000313" key="6">
    <source>
        <dbReference type="Proteomes" id="UP001168540"/>
    </source>
</evidence>
<comment type="subunit">
    <text evidence="3">Heterotrimer of RecB, RecC and RecD. All subunits contribute to DNA-binding.</text>
</comment>
<accession>A0ABT7XME4</accession>
<comment type="similarity">
    <text evidence="3">Belongs to the RecD family.</text>
</comment>
<dbReference type="GO" id="GO:0008854">
    <property type="term" value="F:exodeoxyribonuclease V activity"/>
    <property type="evidence" value="ECO:0007669"/>
    <property type="project" value="UniProtKB-EC"/>
</dbReference>
<dbReference type="Pfam" id="PF13245">
    <property type="entry name" value="AAA_19"/>
    <property type="match status" value="1"/>
</dbReference>
<dbReference type="InterPro" id="IPR027417">
    <property type="entry name" value="P-loop_NTPase"/>
</dbReference>
<keyword evidence="3" id="KW-0269">Exonuclease</keyword>
<dbReference type="InterPro" id="IPR006344">
    <property type="entry name" value="RecD"/>
</dbReference>
<dbReference type="InterPro" id="IPR050534">
    <property type="entry name" value="Coronavir_polyprotein_1ab"/>
</dbReference>
<evidence type="ECO:0000256" key="3">
    <source>
        <dbReference type="HAMAP-Rule" id="MF_01487"/>
    </source>
</evidence>
<keyword evidence="1 3" id="KW-0547">Nucleotide-binding</keyword>
<dbReference type="CDD" id="cd17933">
    <property type="entry name" value="DEXSc_RecD-like"/>
    <property type="match status" value="1"/>
</dbReference>
<dbReference type="Proteomes" id="UP001168540">
    <property type="component" value="Unassembled WGS sequence"/>
</dbReference>
<comment type="function">
    <text evidence="3">A helicase/nuclease that prepares dsDNA breaks (DSB) for recombinational DNA repair. Binds to DSBs and unwinds DNA via a highly rapid and processive ATP-dependent bidirectional helicase activity. Unwinds dsDNA until it encounters a Chi (crossover hotspot instigator) sequence from the 3' direction. Cuts ssDNA a few nucleotides 3' to the Chi site. The properties and activities of the enzyme are changed at Chi. The Chi-altered holoenzyme produces a long 3'-ssDNA overhang and facilitates RecA-binding to the ssDNA for homologous DNA recombination and repair. Holoenzyme degrades any linearized DNA that is unable to undergo homologous recombination. In the holoenzyme this subunit has ssDNA-dependent ATPase and 5'-3' helicase activity. When added to pre-assembled RecBC greatly stimulates nuclease activity and augments holoenzyme processivity. Negatively regulates the RecA-loading ability of RecBCD.</text>
</comment>
<reference evidence="5" key="1">
    <citation type="submission" date="2023-06" db="EMBL/GenBank/DDBJ databases">
        <authorList>
            <person name="Zhang S."/>
        </authorList>
    </citation>
    <scope>NUCLEOTIDE SEQUENCE</scope>
    <source>
        <strain evidence="5">SG2303</strain>
    </source>
</reference>
<keyword evidence="3" id="KW-0238">DNA-binding</keyword>
<keyword evidence="2 3" id="KW-0067">ATP-binding</keyword>
<keyword evidence="3" id="KW-0227">DNA damage</keyword>
<proteinExistence type="inferred from homology"/>
<dbReference type="PANTHER" id="PTHR43788:SF6">
    <property type="entry name" value="DNA HELICASE B"/>
    <property type="match status" value="1"/>
</dbReference>
<comment type="catalytic activity">
    <reaction evidence="3">
        <text>ATP + H2O = ADP + phosphate + H(+)</text>
        <dbReference type="Rhea" id="RHEA:13065"/>
        <dbReference type="ChEBI" id="CHEBI:15377"/>
        <dbReference type="ChEBI" id="CHEBI:15378"/>
        <dbReference type="ChEBI" id="CHEBI:30616"/>
        <dbReference type="ChEBI" id="CHEBI:43474"/>
        <dbReference type="ChEBI" id="CHEBI:456216"/>
        <dbReference type="EC" id="5.6.2.3"/>
    </reaction>
</comment>
<evidence type="ECO:0000259" key="4">
    <source>
        <dbReference type="Pfam" id="PF13538"/>
    </source>
</evidence>
<comment type="miscellaneous">
    <text evidence="3">In the RecBCD complex, RecB has a slow 3'-5' helicase, an exonuclease activity and loads RecA onto ssDNA, RecD has a fast 5'-3' helicase activity, while RecC stimulates the ATPase and processivity of the RecB helicase and contributes to recognition of the Chi site.</text>
</comment>
<dbReference type="InterPro" id="IPR027785">
    <property type="entry name" value="UvrD-like_helicase_C"/>
</dbReference>
<gene>
    <name evidence="3 5" type="primary">recD</name>
    <name evidence="5" type="ORF">QU481_08120</name>
</gene>
<keyword evidence="3" id="KW-0234">DNA repair</keyword>
<keyword evidence="3" id="KW-0540">Nuclease</keyword>
<name>A0ABT7XME4_9NEIS</name>
<protein>
    <recommendedName>
        <fullName evidence="3">RecBCD enzyme subunit RecD</fullName>
        <ecNumber evidence="3">5.6.2.3</ecNumber>
    </recommendedName>
    <alternativeName>
        <fullName evidence="3">DNA 5'-3' helicase subunit RecD</fullName>
    </alternativeName>
    <alternativeName>
        <fullName evidence="3">Exonuclease V subunit RecD</fullName>
        <shortName evidence="3">ExoV subunit RecD</shortName>
    </alternativeName>
    <alternativeName>
        <fullName evidence="3">Helicase/nuclease RecBCD subunit RecD</fullName>
    </alternativeName>
</protein>
<evidence type="ECO:0000256" key="2">
    <source>
        <dbReference type="ARBA" id="ARBA00022840"/>
    </source>
</evidence>
<dbReference type="SUPFAM" id="SSF52540">
    <property type="entry name" value="P-loop containing nucleoside triphosphate hydrolases"/>
    <property type="match status" value="2"/>
</dbReference>
<keyword evidence="3" id="KW-0413">Isomerase</keyword>
<dbReference type="EMBL" id="JAUEDK010000010">
    <property type="protein sequence ID" value="MDN0074858.1"/>
    <property type="molecule type" value="Genomic_DNA"/>
</dbReference>
<evidence type="ECO:0000313" key="5">
    <source>
        <dbReference type="EMBL" id="MDN0074858.1"/>
    </source>
</evidence>
<feature type="domain" description="UvrD-like helicase C-terminal" evidence="4">
    <location>
        <begin position="494"/>
        <end position="540"/>
    </location>
</feature>
<evidence type="ECO:0000256" key="1">
    <source>
        <dbReference type="ARBA" id="ARBA00022741"/>
    </source>
</evidence>
<dbReference type="RefSeq" id="WP_289829441.1">
    <property type="nucleotide sequence ID" value="NZ_JAUEDK010000010.1"/>
</dbReference>
<organism evidence="5 6">
    <name type="scientific">Crenobacter oryzisoli</name>
    <dbReference type="NCBI Taxonomy" id="3056844"/>
    <lineage>
        <taxon>Bacteria</taxon>
        <taxon>Pseudomonadati</taxon>
        <taxon>Pseudomonadota</taxon>
        <taxon>Betaproteobacteria</taxon>
        <taxon>Neisseriales</taxon>
        <taxon>Neisseriaceae</taxon>
        <taxon>Crenobacter</taxon>
    </lineage>
</organism>